<dbReference type="Proteomes" id="UP000246121">
    <property type="component" value="Unassembled WGS sequence"/>
</dbReference>
<dbReference type="VEuPathDB" id="TriTrypDB:C3747_49g151"/>
<protein>
    <submittedName>
        <fullName evidence="3">Uncharacterized protein</fullName>
    </submittedName>
</protein>
<keyword evidence="2" id="KW-0072">Autophagy</keyword>
<organism evidence="3 4">
    <name type="scientific">Trypanosoma cruzi</name>
    <dbReference type="NCBI Taxonomy" id="5693"/>
    <lineage>
        <taxon>Eukaryota</taxon>
        <taxon>Discoba</taxon>
        <taxon>Euglenozoa</taxon>
        <taxon>Kinetoplastea</taxon>
        <taxon>Metakinetoplastina</taxon>
        <taxon>Trypanosomatida</taxon>
        <taxon>Trypanosomatidae</taxon>
        <taxon>Trypanosoma</taxon>
        <taxon>Schizotrypanum</taxon>
    </lineage>
</organism>
<dbReference type="VEuPathDB" id="TriTrypDB:BCY84_09121"/>
<evidence type="ECO:0000256" key="2">
    <source>
        <dbReference type="ARBA" id="ARBA00023006"/>
    </source>
</evidence>
<dbReference type="VEuPathDB" id="TriTrypDB:TcG_04449"/>
<reference evidence="3 4" key="1">
    <citation type="journal article" date="2018" name="Microb. Genom.">
        <title>Expanding an expanded genome: long-read sequencing of Trypanosoma cruzi.</title>
        <authorList>
            <person name="Berna L."/>
            <person name="Rodriguez M."/>
            <person name="Chiribao M.L."/>
            <person name="Parodi-Talice A."/>
            <person name="Pita S."/>
            <person name="Rijo G."/>
            <person name="Alvarez-Valin F."/>
            <person name="Robello C."/>
        </authorList>
    </citation>
    <scope>NUCLEOTIDE SEQUENCE [LARGE SCALE GENOMIC DNA]</scope>
    <source>
        <strain evidence="3 4">Dm28c</strain>
    </source>
</reference>
<proteinExistence type="predicted"/>
<accession>A0A2V2UVL0</accession>
<dbReference type="VEuPathDB" id="TriTrypDB:TcCLB.509911.110"/>
<keyword evidence="1" id="KW-0833">Ubl conjugation pathway</keyword>
<dbReference type="Gene3D" id="3.30.1460.50">
    <property type="match status" value="1"/>
</dbReference>
<dbReference type="Pfam" id="PF03987">
    <property type="entry name" value="Autophagy_act_C"/>
    <property type="match status" value="1"/>
</dbReference>
<dbReference type="VEuPathDB" id="TriTrypDB:TCDM_09730"/>
<dbReference type="GO" id="GO:0019787">
    <property type="term" value="F:ubiquitin-like protein transferase activity"/>
    <property type="evidence" value="ECO:0007669"/>
    <property type="project" value="InterPro"/>
</dbReference>
<dbReference type="EMBL" id="PRFA01000127">
    <property type="protein sequence ID" value="PWU86293.1"/>
    <property type="molecule type" value="Genomic_DNA"/>
</dbReference>
<dbReference type="VEuPathDB" id="TriTrypDB:TcYC6_0103810"/>
<dbReference type="VEuPathDB" id="TriTrypDB:TcCL_ESM03076"/>
<gene>
    <name evidence="3" type="ORF">C4B63_127g33</name>
</gene>
<dbReference type="InterPro" id="IPR007135">
    <property type="entry name" value="Atg3/Atg10"/>
</dbReference>
<name>A0A2V2UVL0_TRYCR</name>
<evidence type="ECO:0000313" key="3">
    <source>
        <dbReference type="EMBL" id="PWU86293.1"/>
    </source>
</evidence>
<evidence type="ECO:0000256" key="1">
    <source>
        <dbReference type="ARBA" id="ARBA00022786"/>
    </source>
</evidence>
<sequence length="176" mass="20057">MDSLTCTRGEFDEMLEDLSNRGLGWRACRRSDSFGRTLKWLEGSSIIQRDAPCGQAEQLLVSYFITYSECYSQPQLYFAPEHPMSPQEMCTWMGKVCYGAVERQEYDAPVVSMNFCEEIQMAVWGLHPCDATQLMMNTLENGVRSVNLLELFLRSVGHFVGVDERLLPLHVAGQQK</sequence>
<dbReference type="VEuPathDB" id="TriTrypDB:TcBrA4_0052640"/>
<dbReference type="AlphaFoldDB" id="A0A2V2UVL0"/>
<dbReference type="GO" id="GO:0006914">
    <property type="term" value="P:autophagy"/>
    <property type="evidence" value="ECO:0007669"/>
    <property type="project" value="UniProtKB-KW"/>
</dbReference>
<evidence type="ECO:0000313" key="4">
    <source>
        <dbReference type="Proteomes" id="UP000246121"/>
    </source>
</evidence>
<dbReference type="VEuPathDB" id="TriTrypDB:C4B63_127g33"/>
<comment type="caution">
    <text evidence="3">The sequence shown here is derived from an EMBL/GenBank/DDBJ whole genome shotgun (WGS) entry which is preliminary data.</text>
</comment>
<dbReference type="VEuPathDB" id="TriTrypDB:TcCLB.507389.50"/>